<dbReference type="Proteomes" id="UP000826300">
    <property type="component" value="Chromosome"/>
</dbReference>
<evidence type="ECO:0000256" key="1">
    <source>
        <dbReference type="ARBA" id="ARBA00023002"/>
    </source>
</evidence>
<dbReference type="GO" id="GO:0071949">
    <property type="term" value="F:FAD binding"/>
    <property type="evidence" value="ECO:0007669"/>
    <property type="project" value="InterPro"/>
</dbReference>
<keyword evidence="1" id="KW-0560">Oxidoreductase</keyword>
<keyword evidence="5" id="KW-1185">Reference proteome</keyword>
<name>A0A8G1EE17_9RHOB</name>
<dbReference type="Gene3D" id="3.30.9.30">
    <property type="match status" value="1"/>
</dbReference>
<dbReference type="NCBIfam" id="NF005720">
    <property type="entry name" value="PRK07538.1"/>
    <property type="match status" value="1"/>
</dbReference>
<dbReference type="Gene3D" id="3.50.50.60">
    <property type="entry name" value="FAD/NAD(P)-binding domain"/>
    <property type="match status" value="1"/>
</dbReference>
<dbReference type="PANTHER" id="PTHR13789:SF268">
    <property type="entry name" value="5-METHYLPHENAZINE-1-CARBOXYLATE 1-MONOOXYGENASE"/>
    <property type="match status" value="1"/>
</dbReference>
<evidence type="ECO:0000259" key="3">
    <source>
        <dbReference type="Pfam" id="PF01494"/>
    </source>
</evidence>
<dbReference type="KEGG" id="nsm:JO391_00355"/>
<dbReference type="GO" id="GO:0004497">
    <property type="term" value="F:monooxygenase activity"/>
    <property type="evidence" value="ECO:0007669"/>
    <property type="project" value="UniProtKB-KW"/>
</dbReference>
<accession>A0A8G1EE17</accession>
<feature type="domain" description="FAD-binding" evidence="3">
    <location>
        <begin position="2"/>
        <end position="164"/>
    </location>
</feature>
<sequence length="416" mass="45160">MILIAGAGIAGLTLGLTLHQLGLPFRIYERVAGLRPLGVGINIQPNAVRELFDLGLEAELDRIGIRTRQYGFYTKTGLPIWVEPRGLAAGYAWPQFSLHRGQFQMLLLKALQDRAGEVVETDAAVAGFETDDRSATLILTDGRRVSGDLAIAADGIHSAIRKQMVPHEGEPIWNGAIMWRGTSPGRHFLGGNAMFLAGHDTQRFVAYPLTPEDPETGLATINWIAEMRVDPARVLAKGDWNRPADKADFLPAFQGWDFGWVDCPGLIRASGVVYEYPMVDREPLPSWTQGCVTLMGDAAHATYPVGSNGATQAIIDARKLGAAVRDHGTTRDALLAYEAVMRPRAEGILRANRGKGPDAVMQMVEDLCGGVFDDLEPILPRAKLAAHAEHYKRLSGFSVEVLNGQPPIIGAMEVVA</sequence>
<dbReference type="EMBL" id="CP069370">
    <property type="protein sequence ID" value="QYZ70034.1"/>
    <property type="molecule type" value="Genomic_DNA"/>
</dbReference>
<dbReference type="SUPFAM" id="SSF51905">
    <property type="entry name" value="FAD/NAD(P)-binding domain"/>
    <property type="match status" value="1"/>
</dbReference>
<protein>
    <submittedName>
        <fullName evidence="4">Flavin-dependent oxidoreductase</fullName>
    </submittedName>
</protein>
<dbReference type="PANTHER" id="PTHR13789">
    <property type="entry name" value="MONOOXYGENASE"/>
    <property type="match status" value="1"/>
</dbReference>
<dbReference type="RefSeq" id="WP_220662250.1">
    <property type="nucleotide sequence ID" value="NZ_CP069370.1"/>
</dbReference>
<dbReference type="InterPro" id="IPR002938">
    <property type="entry name" value="FAD-bd"/>
</dbReference>
<evidence type="ECO:0000313" key="4">
    <source>
        <dbReference type="EMBL" id="QYZ70034.1"/>
    </source>
</evidence>
<dbReference type="Pfam" id="PF01494">
    <property type="entry name" value="FAD_binding_3"/>
    <property type="match status" value="2"/>
</dbReference>
<gene>
    <name evidence="4" type="ORF">JO391_00355</name>
</gene>
<organism evidence="4 5">
    <name type="scientific">Neotabrizicola shimadae</name>
    <dbReference type="NCBI Taxonomy" id="2807096"/>
    <lineage>
        <taxon>Bacteria</taxon>
        <taxon>Pseudomonadati</taxon>
        <taxon>Pseudomonadota</taxon>
        <taxon>Alphaproteobacteria</taxon>
        <taxon>Rhodobacterales</taxon>
        <taxon>Paracoccaceae</taxon>
        <taxon>Neotabrizicola</taxon>
    </lineage>
</organism>
<dbReference type="InterPro" id="IPR050493">
    <property type="entry name" value="FAD-dep_Monooxygenase_BioMet"/>
</dbReference>
<dbReference type="InterPro" id="IPR036188">
    <property type="entry name" value="FAD/NAD-bd_sf"/>
</dbReference>
<keyword evidence="2" id="KW-0503">Monooxygenase</keyword>
<proteinExistence type="predicted"/>
<reference evidence="4" key="1">
    <citation type="submission" date="2021-02" db="EMBL/GenBank/DDBJ databases">
        <title>Rhodobacter shimadae sp. nov., an aerobic anoxygenic phototrophic bacterium isolated from a hot spring.</title>
        <authorList>
            <person name="Muramatsu S."/>
            <person name="Haruta S."/>
            <person name="Hirose S."/>
            <person name="Hanada S."/>
        </authorList>
    </citation>
    <scope>NUCLEOTIDE SEQUENCE</scope>
    <source>
        <strain evidence="4">N10</strain>
    </source>
</reference>
<dbReference type="AlphaFoldDB" id="A0A8G1EE17"/>
<evidence type="ECO:0000313" key="5">
    <source>
        <dbReference type="Proteomes" id="UP000826300"/>
    </source>
</evidence>
<dbReference type="PRINTS" id="PR00420">
    <property type="entry name" value="RNGMNOXGNASE"/>
</dbReference>
<evidence type="ECO:0000256" key="2">
    <source>
        <dbReference type="ARBA" id="ARBA00023033"/>
    </source>
</evidence>
<dbReference type="SUPFAM" id="SSF54373">
    <property type="entry name" value="FAD-linked reductases, C-terminal domain"/>
    <property type="match status" value="1"/>
</dbReference>
<feature type="domain" description="FAD-binding" evidence="3">
    <location>
        <begin position="286"/>
        <end position="350"/>
    </location>
</feature>